<proteinExistence type="predicted"/>
<dbReference type="Pfam" id="PF14270">
    <property type="entry name" value="DUF4358"/>
    <property type="match status" value="1"/>
</dbReference>
<dbReference type="InterPro" id="IPR025648">
    <property type="entry name" value="DUF4358"/>
</dbReference>
<gene>
    <name evidence="2" type="ORF">BRYFOR_07036</name>
</gene>
<dbReference type="EMBL" id="ACCL02000008">
    <property type="protein sequence ID" value="EET60969.1"/>
    <property type="molecule type" value="Genomic_DNA"/>
</dbReference>
<evidence type="ECO:0000313" key="2">
    <source>
        <dbReference type="EMBL" id="EET60969.1"/>
    </source>
</evidence>
<comment type="caution">
    <text evidence="2">The sequence shown here is derived from an EMBL/GenBank/DDBJ whole genome shotgun (WGS) entry which is preliminary data.</text>
</comment>
<evidence type="ECO:0008006" key="4">
    <source>
        <dbReference type="Google" id="ProtNLM"/>
    </source>
</evidence>
<keyword evidence="1" id="KW-0732">Signal</keyword>
<keyword evidence="3" id="KW-1185">Reference proteome</keyword>
<feature type="signal peptide" evidence="1">
    <location>
        <begin position="1"/>
        <end position="22"/>
    </location>
</feature>
<sequence length="154" mass="16702">MKKRIMLCLTALVLVFALTACGQKSSEVTVDINQLATSLQESITSEMAEVSSDIFASTYFMDMDKIDESIAYLNSGAYAGEIAIVKCKSSDYVSEAEQLFQTRAENQAALFSDYNAEEAAKLDSAIVKSAGNYVVFCVPDDTAKAEEVLKEAGF</sequence>
<dbReference type="OrthoDB" id="2056408at2"/>
<organism evidence="2 3">
    <name type="scientific">Marvinbryantia formatexigens DSM 14469</name>
    <dbReference type="NCBI Taxonomy" id="478749"/>
    <lineage>
        <taxon>Bacteria</taxon>
        <taxon>Bacillati</taxon>
        <taxon>Bacillota</taxon>
        <taxon>Clostridia</taxon>
        <taxon>Lachnospirales</taxon>
        <taxon>Lachnospiraceae</taxon>
        <taxon>Marvinbryantia</taxon>
    </lineage>
</organism>
<dbReference type="AlphaFoldDB" id="C6LEI6"/>
<reference evidence="2" key="1">
    <citation type="submission" date="2009-07" db="EMBL/GenBank/DDBJ databases">
        <authorList>
            <person name="Weinstock G."/>
            <person name="Sodergren E."/>
            <person name="Clifton S."/>
            <person name="Fulton L."/>
            <person name="Fulton B."/>
            <person name="Courtney L."/>
            <person name="Fronick C."/>
            <person name="Harrison M."/>
            <person name="Strong C."/>
            <person name="Farmer C."/>
            <person name="Delahaunty K."/>
            <person name="Markovic C."/>
            <person name="Hall O."/>
            <person name="Minx P."/>
            <person name="Tomlinson C."/>
            <person name="Mitreva M."/>
            <person name="Nelson J."/>
            <person name="Hou S."/>
            <person name="Wollam A."/>
            <person name="Pepin K.H."/>
            <person name="Johnson M."/>
            <person name="Bhonagiri V."/>
            <person name="Nash W.E."/>
            <person name="Warren W."/>
            <person name="Chinwalla A."/>
            <person name="Mardis E.R."/>
            <person name="Wilson R.K."/>
        </authorList>
    </citation>
    <scope>NUCLEOTIDE SEQUENCE [LARGE SCALE GENOMIC DNA]</scope>
    <source>
        <strain evidence="2">DSM 14469</strain>
    </source>
</reference>
<dbReference type="PROSITE" id="PS51257">
    <property type="entry name" value="PROKAR_LIPOPROTEIN"/>
    <property type="match status" value="1"/>
</dbReference>
<accession>C6LEI6</accession>
<protein>
    <recommendedName>
        <fullName evidence="4">DUF4358 domain-containing protein</fullName>
    </recommendedName>
</protein>
<dbReference type="Proteomes" id="UP000005561">
    <property type="component" value="Unassembled WGS sequence"/>
</dbReference>
<name>C6LEI6_9FIRM</name>
<evidence type="ECO:0000313" key="3">
    <source>
        <dbReference type="Proteomes" id="UP000005561"/>
    </source>
</evidence>
<dbReference type="RefSeq" id="WP_006861829.1">
    <property type="nucleotide sequence ID" value="NZ_ACCL02000008.1"/>
</dbReference>
<dbReference type="eggNOG" id="ENOG5033ADU">
    <property type="taxonomic scope" value="Bacteria"/>
</dbReference>
<feature type="chain" id="PRO_5002968392" description="DUF4358 domain-containing protein" evidence="1">
    <location>
        <begin position="23"/>
        <end position="154"/>
    </location>
</feature>
<evidence type="ECO:0000256" key="1">
    <source>
        <dbReference type="SAM" id="SignalP"/>
    </source>
</evidence>